<dbReference type="HAMAP" id="MF_01385">
    <property type="entry name" value="UreF"/>
    <property type="match status" value="1"/>
</dbReference>
<proteinExistence type="inferred from homology"/>
<dbReference type="Proteomes" id="UP000030588">
    <property type="component" value="Unassembled WGS sequence"/>
</dbReference>
<comment type="function">
    <text evidence="3">Required for maturation of urease via the functional incorporation of the urease nickel metallocenter.</text>
</comment>
<dbReference type="GO" id="GO:0016151">
    <property type="term" value="F:nickel cation binding"/>
    <property type="evidence" value="ECO:0007669"/>
    <property type="project" value="UniProtKB-UniRule"/>
</dbReference>
<comment type="similarity">
    <text evidence="3">Belongs to the UreF family.</text>
</comment>
<accession>A0A0A6VCS1</accession>
<comment type="subunit">
    <text evidence="3">UreD, UreF and UreG form a complex that acts as a GTP-hydrolysis-dependent molecular chaperone, activating the urease apoprotein by helping to assemble the nickel containing metallocenter of UreC. The UreE protein probably delivers the nickel.</text>
</comment>
<evidence type="ECO:0000313" key="6">
    <source>
        <dbReference type="Proteomes" id="UP000030588"/>
    </source>
</evidence>
<dbReference type="OrthoDB" id="9798772at2"/>
<name>A0A0A6VCS1_9BACI</name>
<dbReference type="EMBL" id="JRUN01000072">
    <property type="protein sequence ID" value="KHD84309.1"/>
    <property type="molecule type" value="Genomic_DNA"/>
</dbReference>
<dbReference type="Pfam" id="PF01730">
    <property type="entry name" value="UreF"/>
    <property type="match status" value="1"/>
</dbReference>
<keyword evidence="1 3" id="KW-0996">Nickel insertion</keyword>
<dbReference type="PANTHER" id="PTHR33620:SF1">
    <property type="entry name" value="UREASE ACCESSORY PROTEIN F"/>
    <property type="match status" value="1"/>
</dbReference>
<evidence type="ECO:0000256" key="3">
    <source>
        <dbReference type="HAMAP-Rule" id="MF_01385"/>
    </source>
</evidence>
<organism evidence="4 6">
    <name type="scientific">Heyndrickxia ginsengihumi</name>
    <dbReference type="NCBI Taxonomy" id="363870"/>
    <lineage>
        <taxon>Bacteria</taxon>
        <taxon>Bacillati</taxon>
        <taxon>Bacillota</taxon>
        <taxon>Bacilli</taxon>
        <taxon>Bacillales</taxon>
        <taxon>Bacillaceae</taxon>
        <taxon>Heyndrickxia</taxon>
    </lineage>
</organism>
<dbReference type="RefSeq" id="WP_025731288.1">
    <property type="nucleotide sequence ID" value="NZ_JAAIWK010000009.1"/>
</dbReference>
<dbReference type="Proteomes" id="UP000476934">
    <property type="component" value="Unassembled WGS sequence"/>
</dbReference>
<dbReference type="EMBL" id="JAAIWK010000009">
    <property type="protein sequence ID" value="NEY19794.1"/>
    <property type="molecule type" value="Genomic_DNA"/>
</dbReference>
<evidence type="ECO:0000313" key="4">
    <source>
        <dbReference type="EMBL" id="KHD84309.1"/>
    </source>
</evidence>
<evidence type="ECO:0000313" key="5">
    <source>
        <dbReference type="EMBL" id="NEY19794.1"/>
    </source>
</evidence>
<dbReference type="Gene3D" id="1.10.4190.10">
    <property type="entry name" value="Urease accessory protein UreF"/>
    <property type="match status" value="1"/>
</dbReference>
<evidence type="ECO:0000256" key="1">
    <source>
        <dbReference type="ARBA" id="ARBA00022988"/>
    </source>
</evidence>
<dbReference type="InterPro" id="IPR002639">
    <property type="entry name" value="UreF"/>
</dbReference>
<keyword evidence="2 3" id="KW-0143">Chaperone</keyword>
<reference evidence="5 7" key="3">
    <citation type="submission" date="2020-03" db="EMBL/GenBank/DDBJ databases">
        <title>Bacillus aquiflavi sp. nov., isolated from yellow water of strong flavor Chinese baijiu in Yibin region of China.</title>
        <authorList>
            <person name="Xie J."/>
        </authorList>
    </citation>
    <scope>NUCLEOTIDE SEQUENCE [LARGE SCALE GENOMIC DNA]</scope>
    <source>
        <strain evidence="5 7">Gsoil 114</strain>
    </source>
</reference>
<dbReference type="AlphaFoldDB" id="A0A0A6VCS1"/>
<comment type="caution">
    <text evidence="4">The sequence shown here is derived from an EMBL/GenBank/DDBJ whole genome shotgun (WGS) entry which is preliminary data.</text>
</comment>
<dbReference type="InterPro" id="IPR038277">
    <property type="entry name" value="UreF_sf"/>
</dbReference>
<comment type="subcellular location">
    <subcellularLocation>
        <location evidence="3">Cytoplasm</location>
    </subcellularLocation>
</comment>
<reference evidence="5 7" key="2">
    <citation type="submission" date="2020-02" db="EMBL/GenBank/DDBJ databases">
        <authorList>
            <person name="Feng H."/>
        </authorList>
    </citation>
    <scope>NUCLEOTIDE SEQUENCE [LARGE SCALE GENOMIC DNA]</scope>
    <source>
        <strain evidence="5 7">Gsoil 114</strain>
    </source>
</reference>
<dbReference type="PIRSF" id="PIRSF009467">
    <property type="entry name" value="Ureas_acces_UreF"/>
    <property type="match status" value="1"/>
</dbReference>
<dbReference type="GO" id="GO:0005737">
    <property type="term" value="C:cytoplasm"/>
    <property type="evidence" value="ECO:0007669"/>
    <property type="project" value="UniProtKB-SubCell"/>
</dbReference>
<sequence length="228" mass="25676">MTLNLFPLLQLCDSNFPSGSFSHSFGFETYIQEHVIYDSNSFKQALITYLKKQLVYTEGLACKLAFELAEIQDHADWIELDQLLFSSCLAKETRLANKRIGERMLKLCAQLYPSEQLLAYLNQLQNKQVHGHAAIVFAIVAHHLEVPMKTAVGTYLYANLSSLVQNAVRGIPIGQSAGQQILVEVQPILEESIQTITQLTIEDFGAVIPGLEIAQMRHEKLHVRLFMS</sequence>
<evidence type="ECO:0000313" key="7">
    <source>
        <dbReference type="Proteomes" id="UP000476934"/>
    </source>
</evidence>
<protein>
    <recommendedName>
        <fullName evidence="3">Urease accessory protein UreF</fullName>
    </recommendedName>
</protein>
<reference evidence="4 6" key="1">
    <citation type="submission" date="2014-10" db="EMBL/GenBank/DDBJ databases">
        <title>Draft genome of phytase producing Bacillus ginsengihumi strain M2.11.</title>
        <authorList>
            <person name="Toymentseva A."/>
            <person name="Boulygina E.A."/>
            <person name="Kazakov S.V."/>
            <person name="Kayumov I."/>
            <person name="Suleimanova A.D."/>
            <person name="Mardanova A.M."/>
            <person name="Maria S.N."/>
            <person name="Sergey M.Y."/>
            <person name="Sharipova M.R."/>
        </authorList>
    </citation>
    <scope>NUCLEOTIDE SEQUENCE [LARGE SCALE GENOMIC DNA]</scope>
    <source>
        <strain evidence="4 6">M2.11</strain>
    </source>
</reference>
<keyword evidence="7" id="KW-1185">Reference proteome</keyword>
<gene>
    <name evidence="3" type="primary">ureF</name>
    <name evidence="5" type="ORF">G4D61_07390</name>
    <name evidence="4" type="ORF">NG54_16410</name>
</gene>
<evidence type="ECO:0000256" key="2">
    <source>
        <dbReference type="ARBA" id="ARBA00023186"/>
    </source>
</evidence>
<dbReference type="STRING" id="363870.NG54_16410"/>
<dbReference type="PANTHER" id="PTHR33620">
    <property type="entry name" value="UREASE ACCESSORY PROTEIN F"/>
    <property type="match status" value="1"/>
</dbReference>
<keyword evidence="3" id="KW-0963">Cytoplasm</keyword>